<dbReference type="SUPFAM" id="SSF52091">
    <property type="entry name" value="SpoIIaa-like"/>
    <property type="match status" value="1"/>
</dbReference>
<keyword evidence="5" id="KW-1185">Reference proteome</keyword>
<feature type="domain" description="STAS" evidence="3">
    <location>
        <begin position="4"/>
        <end position="104"/>
    </location>
</feature>
<organism evidence="4 5">
    <name type="scientific">Kutzneria viridogrisea</name>
    <dbReference type="NCBI Taxonomy" id="47990"/>
    <lineage>
        <taxon>Bacteria</taxon>
        <taxon>Bacillati</taxon>
        <taxon>Actinomycetota</taxon>
        <taxon>Actinomycetes</taxon>
        <taxon>Pseudonocardiales</taxon>
        <taxon>Pseudonocardiaceae</taxon>
        <taxon>Kutzneria</taxon>
    </lineage>
</organism>
<sequence length="104" mass="11489">MNQFSYTTAHEPDCVLITLTGPLDIRFADEFKPRAVDLADTGLDLVFDLTALTGIDSSGLTVFIAAYKRASQHGRRVRLVAVPPFVARIMTVTSLDQLIEVTHR</sequence>
<dbReference type="InterPro" id="IPR036513">
    <property type="entry name" value="STAS_dom_sf"/>
</dbReference>
<evidence type="ECO:0000313" key="5">
    <source>
        <dbReference type="Proteomes" id="UP000517916"/>
    </source>
</evidence>
<evidence type="ECO:0000256" key="2">
    <source>
        <dbReference type="RuleBase" id="RU003749"/>
    </source>
</evidence>
<evidence type="ECO:0000256" key="1">
    <source>
        <dbReference type="ARBA" id="ARBA00009013"/>
    </source>
</evidence>
<dbReference type="PANTHER" id="PTHR33495:SF2">
    <property type="entry name" value="ANTI-SIGMA FACTOR ANTAGONIST TM_1081-RELATED"/>
    <property type="match status" value="1"/>
</dbReference>
<reference evidence="4 5" key="1">
    <citation type="submission" date="2020-08" db="EMBL/GenBank/DDBJ databases">
        <title>Genomic Encyclopedia of Archaeal and Bacterial Type Strains, Phase II (KMG-II): from individual species to whole genera.</title>
        <authorList>
            <person name="Goeker M."/>
        </authorList>
    </citation>
    <scope>NUCLEOTIDE SEQUENCE [LARGE SCALE GENOMIC DNA]</scope>
    <source>
        <strain evidence="4 5">DSM 43850</strain>
    </source>
</reference>
<dbReference type="RefSeq" id="WP_025357261.1">
    <property type="nucleotide sequence ID" value="NZ_BAAABQ010000061.1"/>
</dbReference>
<dbReference type="InterPro" id="IPR002645">
    <property type="entry name" value="STAS_dom"/>
</dbReference>
<evidence type="ECO:0000313" key="4">
    <source>
        <dbReference type="EMBL" id="MBA8931872.1"/>
    </source>
</evidence>
<dbReference type="Proteomes" id="UP000517916">
    <property type="component" value="Unassembled WGS sequence"/>
</dbReference>
<dbReference type="EMBL" id="JACJID010000010">
    <property type="protein sequence ID" value="MBA8931872.1"/>
    <property type="molecule type" value="Genomic_DNA"/>
</dbReference>
<proteinExistence type="inferred from homology"/>
<gene>
    <name evidence="4" type="ORF">BC739_009131</name>
</gene>
<dbReference type="PANTHER" id="PTHR33495">
    <property type="entry name" value="ANTI-SIGMA FACTOR ANTAGONIST TM_1081-RELATED-RELATED"/>
    <property type="match status" value="1"/>
</dbReference>
<dbReference type="CDD" id="cd07043">
    <property type="entry name" value="STAS_anti-anti-sigma_factors"/>
    <property type="match status" value="1"/>
</dbReference>
<comment type="caution">
    <text evidence="4">The sequence shown here is derived from an EMBL/GenBank/DDBJ whole genome shotgun (WGS) entry which is preliminary data.</text>
</comment>
<dbReference type="Pfam" id="PF01740">
    <property type="entry name" value="STAS"/>
    <property type="match status" value="1"/>
</dbReference>
<dbReference type="PROSITE" id="PS50801">
    <property type="entry name" value="STAS"/>
    <property type="match status" value="1"/>
</dbReference>
<evidence type="ECO:0000259" key="3">
    <source>
        <dbReference type="PROSITE" id="PS50801"/>
    </source>
</evidence>
<comment type="similarity">
    <text evidence="1 2">Belongs to the anti-sigma-factor antagonist family.</text>
</comment>
<dbReference type="InterPro" id="IPR003658">
    <property type="entry name" value="Anti-sigma_ant"/>
</dbReference>
<dbReference type="Gene3D" id="3.30.750.24">
    <property type="entry name" value="STAS domain"/>
    <property type="match status" value="1"/>
</dbReference>
<accession>A0ABR6BY94</accession>
<protein>
    <recommendedName>
        <fullName evidence="2">Anti-sigma factor antagonist</fullName>
    </recommendedName>
</protein>
<name>A0ABR6BY94_9PSEU</name>
<dbReference type="NCBIfam" id="TIGR00377">
    <property type="entry name" value="ant_ant_sig"/>
    <property type="match status" value="1"/>
</dbReference>